<dbReference type="PANTHER" id="PTHR43409:SF7">
    <property type="entry name" value="BLL1977 PROTEIN"/>
    <property type="match status" value="1"/>
</dbReference>
<dbReference type="SFLD" id="SFLDG01123">
    <property type="entry name" value="methyltransferase_(Class_B)"/>
    <property type="match status" value="1"/>
</dbReference>
<dbReference type="SFLD" id="SFLDG01082">
    <property type="entry name" value="B12-binding_domain_containing"/>
    <property type="match status" value="1"/>
</dbReference>
<dbReference type="InterPro" id="IPR006158">
    <property type="entry name" value="Cobalamin-bd"/>
</dbReference>
<evidence type="ECO:0000256" key="6">
    <source>
        <dbReference type="ARBA" id="ARBA00023004"/>
    </source>
</evidence>
<feature type="domain" description="B12-binding" evidence="8">
    <location>
        <begin position="15"/>
        <end position="145"/>
    </location>
</feature>
<organism evidence="10">
    <name type="scientific">viral metagenome</name>
    <dbReference type="NCBI Taxonomy" id="1070528"/>
    <lineage>
        <taxon>unclassified sequences</taxon>
        <taxon>metagenomes</taxon>
        <taxon>organismal metagenomes</taxon>
    </lineage>
</organism>
<reference evidence="10" key="1">
    <citation type="submission" date="2020-03" db="EMBL/GenBank/DDBJ databases">
        <title>The deep terrestrial virosphere.</title>
        <authorList>
            <person name="Holmfeldt K."/>
            <person name="Nilsson E."/>
            <person name="Simone D."/>
            <person name="Lopez-Fernandez M."/>
            <person name="Wu X."/>
            <person name="de Brujin I."/>
            <person name="Lundin D."/>
            <person name="Andersson A."/>
            <person name="Bertilsson S."/>
            <person name="Dopson M."/>
        </authorList>
    </citation>
    <scope>NUCLEOTIDE SEQUENCE</scope>
    <source>
        <strain evidence="10">MM415B03522</strain>
    </source>
</reference>
<dbReference type="InterPro" id="IPR051198">
    <property type="entry name" value="BchE-like"/>
</dbReference>
<gene>
    <name evidence="10" type="ORF">MM415B03522_0004</name>
</gene>
<dbReference type="Pfam" id="PF04055">
    <property type="entry name" value="Radical_SAM"/>
    <property type="match status" value="1"/>
</dbReference>
<keyword evidence="3" id="KW-0808">Transferase</keyword>
<evidence type="ECO:0000256" key="2">
    <source>
        <dbReference type="ARBA" id="ARBA00022603"/>
    </source>
</evidence>
<dbReference type="Gene3D" id="3.40.50.280">
    <property type="entry name" value="Cobalamin-binding domain"/>
    <property type="match status" value="1"/>
</dbReference>
<evidence type="ECO:0000259" key="8">
    <source>
        <dbReference type="PROSITE" id="PS51332"/>
    </source>
</evidence>
<dbReference type="SMART" id="SM00729">
    <property type="entry name" value="Elp3"/>
    <property type="match status" value="1"/>
</dbReference>
<dbReference type="SUPFAM" id="SSF102114">
    <property type="entry name" value="Radical SAM enzymes"/>
    <property type="match status" value="1"/>
</dbReference>
<keyword evidence="4" id="KW-0949">S-adenosyl-L-methionine</keyword>
<comment type="cofactor">
    <cofactor evidence="1">
        <name>[4Fe-4S] cluster</name>
        <dbReference type="ChEBI" id="CHEBI:49883"/>
    </cofactor>
</comment>
<dbReference type="PROSITE" id="PS51332">
    <property type="entry name" value="B12_BINDING"/>
    <property type="match status" value="1"/>
</dbReference>
<dbReference type="Pfam" id="PF02310">
    <property type="entry name" value="B12-binding"/>
    <property type="match status" value="1"/>
</dbReference>
<dbReference type="GO" id="GO:0003824">
    <property type="term" value="F:catalytic activity"/>
    <property type="evidence" value="ECO:0007669"/>
    <property type="project" value="InterPro"/>
</dbReference>
<dbReference type="AlphaFoldDB" id="A0A6M3L8A5"/>
<protein>
    <submittedName>
        <fullName evidence="10">Putative radical SAM superfamily protein</fullName>
    </submittedName>
</protein>
<evidence type="ECO:0000256" key="4">
    <source>
        <dbReference type="ARBA" id="ARBA00022691"/>
    </source>
</evidence>
<feature type="domain" description="Radical SAM core" evidence="9">
    <location>
        <begin position="186"/>
        <end position="415"/>
    </location>
</feature>
<dbReference type="Gene3D" id="3.80.30.20">
    <property type="entry name" value="tm_1862 like domain"/>
    <property type="match status" value="1"/>
</dbReference>
<dbReference type="GO" id="GO:0046872">
    <property type="term" value="F:metal ion binding"/>
    <property type="evidence" value="ECO:0007669"/>
    <property type="project" value="UniProtKB-KW"/>
</dbReference>
<sequence>MKISLVFPQWTHKLGNYSTVAHQASMFPPLNLAILASIALKAGHEVQLIDAEAEQLNSIQLLEKVYKFKPDLIGMTATTSFFDIVTQQAMDFKRVLGSKIVIGGVHVTHFKESIFYKCFDYFIIGQCENTFASFLKDPAKTKGVIYRDKGHPVFTGYNDFPVDLDNIPFPAIHLLNTNIYTIGTLGGRKVYTSMMLSRGCPYHCVFCSSKIFGTHVRRRSVLNAIEELRIIVDVLKIKHIYFVDDTFTLNREYILHFCDEIQKNSLKFTFETSTRANLVDEKLIQTMKKAGLIRLSFGLESADLRVRELIRKEIPLEAYIEANRLTNKYGIETINSVMLGLPGDTKESIYRTIDWVRYNKHIKHATFAIAIPYPGSVMWEWANQGKHGLKLLTKDFSKYQRYGSAVMEVNGMSPSEILNLQKYGLMRIYSVWWRIIPVIKRFGIRNLIVPFLTSLWSIIKKGGKNEKNI</sequence>
<dbReference type="GO" id="GO:0051539">
    <property type="term" value="F:4 iron, 4 sulfur cluster binding"/>
    <property type="evidence" value="ECO:0007669"/>
    <property type="project" value="UniProtKB-KW"/>
</dbReference>
<evidence type="ECO:0000256" key="5">
    <source>
        <dbReference type="ARBA" id="ARBA00022723"/>
    </source>
</evidence>
<dbReference type="EMBL" id="MT142946">
    <property type="protein sequence ID" value="QJA90890.1"/>
    <property type="molecule type" value="Genomic_DNA"/>
</dbReference>
<dbReference type="GO" id="GO:0031419">
    <property type="term" value="F:cobalamin binding"/>
    <property type="evidence" value="ECO:0007669"/>
    <property type="project" value="InterPro"/>
</dbReference>
<keyword evidence="5" id="KW-0479">Metal-binding</keyword>
<keyword evidence="7" id="KW-0411">Iron-sulfur</keyword>
<evidence type="ECO:0000256" key="1">
    <source>
        <dbReference type="ARBA" id="ARBA00001966"/>
    </source>
</evidence>
<evidence type="ECO:0000256" key="7">
    <source>
        <dbReference type="ARBA" id="ARBA00023014"/>
    </source>
</evidence>
<dbReference type="InterPro" id="IPR007197">
    <property type="entry name" value="rSAM"/>
</dbReference>
<dbReference type="PANTHER" id="PTHR43409">
    <property type="entry name" value="ANAEROBIC MAGNESIUM-PROTOPORPHYRIN IX MONOMETHYL ESTER CYCLASE-RELATED"/>
    <property type="match status" value="1"/>
</dbReference>
<dbReference type="CDD" id="cd01335">
    <property type="entry name" value="Radical_SAM"/>
    <property type="match status" value="1"/>
</dbReference>
<name>A0A6M3L8A5_9ZZZZ</name>
<keyword evidence="2" id="KW-0489">Methyltransferase</keyword>
<dbReference type="SFLD" id="SFLDS00029">
    <property type="entry name" value="Radical_SAM"/>
    <property type="match status" value="1"/>
</dbReference>
<accession>A0A6M3L8A5</accession>
<evidence type="ECO:0000256" key="3">
    <source>
        <dbReference type="ARBA" id="ARBA00022679"/>
    </source>
</evidence>
<dbReference type="InterPro" id="IPR058240">
    <property type="entry name" value="rSAM_sf"/>
</dbReference>
<dbReference type="InterPro" id="IPR006638">
    <property type="entry name" value="Elp3/MiaA/NifB-like_rSAM"/>
</dbReference>
<evidence type="ECO:0000259" key="9">
    <source>
        <dbReference type="PROSITE" id="PS51918"/>
    </source>
</evidence>
<evidence type="ECO:0000313" key="10">
    <source>
        <dbReference type="EMBL" id="QJA90890.1"/>
    </source>
</evidence>
<dbReference type="PROSITE" id="PS51918">
    <property type="entry name" value="RADICAL_SAM"/>
    <property type="match status" value="1"/>
</dbReference>
<keyword evidence="6" id="KW-0408">Iron</keyword>
<dbReference type="InterPro" id="IPR023404">
    <property type="entry name" value="rSAM_horseshoe"/>
</dbReference>
<dbReference type="InterPro" id="IPR034466">
    <property type="entry name" value="Methyltransferase_Class_B"/>
</dbReference>
<dbReference type="CDD" id="cd02068">
    <property type="entry name" value="radical_SAM_B12_BD"/>
    <property type="match status" value="1"/>
</dbReference>
<proteinExistence type="predicted"/>